<dbReference type="KEGG" id="cser:CCO03_02800"/>
<feature type="chain" id="PRO_5012711040" evidence="2">
    <location>
        <begin position="25"/>
        <end position="501"/>
    </location>
</feature>
<dbReference type="OrthoDB" id="8554634at2"/>
<feature type="region of interest" description="Disordered" evidence="1">
    <location>
        <begin position="39"/>
        <end position="80"/>
    </location>
</feature>
<dbReference type="InterPro" id="IPR010131">
    <property type="entry name" value="MdtP/NodT-like"/>
</dbReference>
<keyword evidence="2" id="KW-0732">Signal</keyword>
<dbReference type="PANTHER" id="PTHR30203">
    <property type="entry name" value="OUTER MEMBRANE CATION EFFLUX PROTEIN"/>
    <property type="match status" value="1"/>
</dbReference>
<name>A0A1Y0EJC7_9BURK</name>
<gene>
    <name evidence="3" type="ORF">CCO03_02800</name>
</gene>
<dbReference type="SUPFAM" id="SSF56954">
    <property type="entry name" value="Outer membrane efflux proteins (OEP)"/>
    <property type="match status" value="1"/>
</dbReference>
<evidence type="ECO:0000256" key="1">
    <source>
        <dbReference type="SAM" id="MobiDB-lite"/>
    </source>
</evidence>
<organism evidence="3 4">
    <name type="scientific">Comamonas serinivorans</name>
    <dbReference type="NCBI Taxonomy" id="1082851"/>
    <lineage>
        <taxon>Bacteria</taxon>
        <taxon>Pseudomonadati</taxon>
        <taxon>Pseudomonadota</taxon>
        <taxon>Betaproteobacteria</taxon>
        <taxon>Burkholderiales</taxon>
        <taxon>Comamonadaceae</taxon>
        <taxon>Comamonas</taxon>
    </lineage>
</organism>
<accession>A0A1Y0EJC7</accession>
<dbReference type="Gene3D" id="1.20.1600.10">
    <property type="entry name" value="Outer membrane efflux proteins (OEP)"/>
    <property type="match status" value="1"/>
</dbReference>
<protein>
    <submittedName>
        <fullName evidence="3">Copper resistance protein</fullName>
    </submittedName>
</protein>
<keyword evidence="4" id="KW-1185">Reference proteome</keyword>
<evidence type="ECO:0000313" key="3">
    <source>
        <dbReference type="EMBL" id="ARU03754.1"/>
    </source>
</evidence>
<reference evidence="3 4" key="1">
    <citation type="submission" date="2017-05" db="EMBL/GenBank/DDBJ databases">
        <authorList>
            <person name="Song R."/>
            <person name="Chenine A.L."/>
            <person name="Ruprecht R.M."/>
        </authorList>
    </citation>
    <scope>NUCLEOTIDE SEQUENCE [LARGE SCALE GENOMIC DNA]</scope>
    <source>
        <strain evidence="3 4">DSM 26136</strain>
    </source>
</reference>
<dbReference type="RefSeq" id="WP_087276971.1">
    <property type="nucleotide sequence ID" value="NZ_CP021455.1"/>
</dbReference>
<dbReference type="GO" id="GO:0015562">
    <property type="term" value="F:efflux transmembrane transporter activity"/>
    <property type="evidence" value="ECO:0007669"/>
    <property type="project" value="InterPro"/>
</dbReference>
<dbReference type="PROSITE" id="PS51257">
    <property type="entry name" value="PROKAR_LIPOPROTEIN"/>
    <property type="match status" value="1"/>
</dbReference>
<evidence type="ECO:0000313" key="4">
    <source>
        <dbReference type="Proteomes" id="UP000196138"/>
    </source>
</evidence>
<feature type="compositionally biased region" description="Low complexity" evidence="1">
    <location>
        <begin position="49"/>
        <end position="71"/>
    </location>
</feature>
<dbReference type="Proteomes" id="UP000196138">
    <property type="component" value="Chromosome"/>
</dbReference>
<dbReference type="AlphaFoldDB" id="A0A1Y0EJC7"/>
<dbReference type="EMBL" id="CP021455">
    <property type="protein sequence ID" value="ARU03754.1"/>
    <property type="molecule type" value="Genomic_DNA"/>
</dbReference>
<evidence type="ECO:0000256" key="2">
    <source>
        <dbReference type="SAM" id="SignalP"/>
    </source>
</evidence>
<feature type="region of interest" description="Disordered" evidence="1">
    <location>
        <begin position="476"/>
        <end position="501"/>
    </location>
</feature>
<dbReference type="PANTHER" id="PTHR30203:SF24">
    <property type="entry name" value="BLR4935 PROTEIN"/>
    <property type="match status" value="1"/>
</dbReference>
<sequence length="501" mass="53831">MTRLPALTGALCTVLILAGCTSVAPDGLRSDVARHTQGRLPAGTELPSPATAAGPQADAPAGTATAALDPASPHPAHHAAQVDAWLAQPVDADTAVRIAVLNNPGLQAQLAQLAAQDAARAQSLTLINPSLTLGRFTNAHERELEREIGLGIVDLITLPWRARWQGWQMERATLETAQAVLRLAADARRAWLNAVAAQQTLQAHARLHDAAVAGGELARRMAAVGNFSQLQQARELRVQQDAAAQLARARLAAALAREDLTRTLGLWGPQAMALRLPAQLPPLPRAEDLRPGDAAEATALRERLDVRALRRDLDTTADRLGVARVGALFGDMGLSHSRNTSTERDSGHREQTRGWELTLPLPLFDWGGSASAAARAELDRSAARLRDTALRARSEARSHWLRYRTAWDLAHQQHAEVLPTAQFMQDEAVLRYNGMFISTWDLLAQARSTTLAVAQATDAVRDFWLAEVDLQLALTGTSPDGAASAPRDVALTTSTPTREGH</sequence>
<feature type="signal peptide" evidence="2">
    <location>
        <begin position="1"/>
        <end position="24"/>
    </location>
</feature>
<proteinExistence type="predicted"/>
<feature type="compositionally biased region" description="Polar residues" evidence="1">
    <location>
        <begin position="491"/>
        <end position="501"/>
    </location>
</feature>